<proteinExistence type="predicted"/>
<dbReference type="RefSeq" id="WP_080804561.1">
    <property type="nucleotide sequence ID" value="NZ_LT828547.1"/>
</dbReference>
<organism evidence="1 2">
    <name type="scientific">Desulfamplus magnetovallimortis</name>
    <dbReference type="NCBI Taxonomy" id="1246637"/>
    <lineage>
        <taxon>Bacteria</taxon>
        <taxon>Pseudomonadati</taxon>
        <taxon>Thermodesulfobacteriota</taxon>
        <taxon>Desulfobacteria</taxon>
        <taxon>Desulfobacterales</taxon>
        <taxon>Desulfobacteraceae</taxon>
        <taxon>Desulfamplus</taxon>
    </lineage>
</organism>
<dbReference type="STRING" id="1246637.MTBBW1_1280021"/>
<evidence type="ECO:0000313" key="2">
    <source>
        <dbReference type="Proteomes" id="UP000191931"/>
    </source>
</evidence>
<reference evidence="1 2" key="1">
    <citation type="submission" date="2017-03" db="EMBL/GenBank/DDBJ databases">
        <authorList>
            <person name="Afonso C.L."/>
            <person name="Miller P.J."/>
            <person name="Scott M.A."/>
            <person name="Spackman E."/>
            <person name="Goraichik I."/>
            <person name="Dimitrov K.M."/>
            <person name="Suarez D.L."/>
            <person name="Swayne D.E."/>
        </authorList>
    </citation>
    <scope>NUCLEOTIDE SEQUENCE [LARGE SCALE GENOMIC DNA]</scope>
    <source>
        <strain evidence="1">PRJEB14757</strain>
    </source>
</reference>
<dbReference type="Proteomes" id="UP000191931">
    <property type="component" value="Unassembled WGS sequence"/>
</dbReference>
<evidence type="ECO:0000313" key="1">
    <source>
        <dbReference type="EMBL" id="SLM28218.1"/>
    </source>
</evidence>
<sequence>MIIHDGIYEWDGRSTDGRQPICWWPGSYWMRIVDLTLDIPNMVHLKSHAVILKNRGKGTSLRNYIQNFAKIIAEKYNLNIEKTLWVEIIVNGNGDPEDILIANINCVSRLFDRQLFSAMWRPARPNELKLLDPWLFDMLDSQLQDLNA</sequence>
<name>A0A1W1H755_9BACT</name>
<dbReference type="EMBL" id="FWEV01000033">
    <property type="protein sequence ID" value="SLM28218.1"/>
    <property type="molecule type" value="Genomic_DNA"/>
</dbReference>
<protein>
    <submittedName>
        <fullName evidence="1">Uncharacterized protein</fullName>
    </submittedName>
</protein>
<accession>A0A1W1H755</accession>
<gene>
    <name evidence="1" type="ORF">MTBBW1_1280021</name>
</gene>
<keyword evidence="2" id="KW-1185">Reference proteome</keyword>
<dbReference type="AlphaFoldDB" id="A0A1W1H755"/>
<dbReference type="OrthoDB" id="5420700at2"/>